<reference evidence="2" key="1">
    <citation type="submission" date="2020-06" db="EMBL/GenBank/DDBJ databases">
        <title>WGS assembly of Ceratodon purpureus strain R40.</title>
        <authorList>
            <person name="Carey S.B."/>
            <person name="Jenkins J."/>
            <person name="Shu S."/>
            <person name="Lovell J.T."/>
            <person name="Sreedasyam A."/>
            <person name="Maumus F."/>
            <person name="Tiley G.P."/>
            <person name="Fernandez-Pozo N."/>
            <person name="Barry K."/>
            <person name="Chen C."/>
            <person name="Wang M."/>
            <person name="Lipzen A."/>
            <person name="Daum C."/>
            <person name="Saski C.A."/>
            <person name="Payton A.C."/>
            <person name="Mcbreen J.C."/>
            <person name="Conrad R.E."/>
            <person name="Kollar L.M."/>
            <person name="Olsson S."/>
            <person name="Huttunen S."/>
            <person name="Landis J.B."/>
            <person name="Wickett N.J."/>
            <person name="Johnson M.G."/>
            <person name="Rensing S.A."/>
            <person name="Grimwood J."/>
            <person name="Schmutz J."/>
            <person name="Mcdaniel S.F."/>
        </authorList>
    </citation>
    <scope>NUCLEOTIDE SEQUENCE</scope>
    <source>
        <strain evidence="2">R40</strain>
    </source>
</reference>
<organism evidence="2 3">
    <name type="scientific">Ceratodon purpureus</name>
    <name type="common">Fire moss</name>
    <name type="synonym">Dicranum purpureum</name>
    <dbReference type="NCBI Taxonomy" id="3225"/>
    <lineage>
        <taxon>Eukaryota</taxon>
        <taxon>Viridiplantae</taxon>
        <taxon>Streptophyta</taxon>
        <taxon>Embryophyta</taxon>
        <taxon>Bryophyta</taxon>
        <taxon>Bryophytina</taxon>
        <taxon>Bryopsida</taxon>
        <taxon>Dicranidae</taxon>
        <taxon>Pseudoditrichales</taxon>
        <taxon>Ditrichaceae</taxon>
        <taxon>Ceratodon</taxon>
    </lineage>
</organism>
<protein>
    <submittedName>
        <fullName evidence="2">Uncharacterized protein</fullName>
    </submittedName>
</protein>
<dbReference type="AlphaFoldDB" id="A0A8T0HVT6"/>
<feature type="signal peptide" evidence="1">
    <location>
        <begin position="1"/>
        <end position="24"/>
    </location>
</feature>
<evidence type="ECO:0000313" key="3">
    <source>
        <dbReference type="Proteomes" id="UP000822688"/>
    </source>
</evidence>
<keyword evidence="3" id="KW-1185">Reference proteome</keyword>
<comment type="caution">
    <text evidence="2">The sequence shown here is derived from an EMBL/GenBank/DDBJ whole genome shotgun (WGS) entry which is preliminary data.</text>
</comment>
<proteinExistence type="predicted"/>
<gene>
    <name evidence="2" type="ORF">KC19_VG322300</name>
</gene>
<keyword evidence="1" id="KW-0732">Signal</keyword>
<name>A0A8T0HVT6_CERPU</name>
<evidence type="ECO:0000313" key="2">
    <source>
        <dbReference type="EMBL" id="KAG0575154.1"/>
    </source>
</evidence>
<dbReference type="Proteomes" id="UP000822688">
    <property type="component" value="Chromosome V"/>
</dbReference>
<dbReference type="EMBL" id="CM026426">
    <property type="protein sequence ID" value="KAG0575154.1"/>
    <property type="molecule type" value="Genomic_DNA"/>
</dbReference>
<feature type="chain" id="PRO_5035903651" evidence="1">
    <location>
        <begin position="25"/>
        <end position="65"/>
    </location>
</feature>
<evidence type="ECO:0000256" key="1">
    <source>
        <dbReference type="SAM" id="SignalP"/>
    </source>
</evidence>
<sequence length="65" mass="7184">MFNSGIVHLGLVTTFFVHVDFTVGLMEVNQSPCPCGNVGDRVSTWMPINPDLPRFGGRVITEFTE</sequence>
<accession>A0A8T0HVT6</accession>